<keyword evidence="2" id="KW-0732">Signal</keyword>
<protein>
    <submittedName>
        <fullName evidence="3">Uncharacterized protein</fullName>
    </submittedName>
</protein>
<feature type="signal peptide" evidence="2">
    <location>
        <begin position="1"/>
        <end position="24"/>
    </location>
</feature>
<feature type="region of interest" description="Disordered" evidence="1">
    <location>
        <begin position="28"/>
        <end position="59"/>
    </location>
</feature>
<feature type="chain" id="PRO_5044837054" evidence="2">
    <location>
        <begin position="25"/>
        <end position="176"/>
    </location>
</feature>
<accession>A0ABD2IDI7</accession>
<dbReference type="Proteomes" id="UP001620645">
    <property type="component" value="Unassembled WGS sequence"/>
</dbReference>
<feature type="compositionally biased region" description="Basic and acidic residues" evidence="1">
    <location>
        <begin position="32"/>
        <end position="42"/>
    </location>
</feature>
<evidence type="ECO:0000256" key="2">
    <source>
        <dbReference type="SAM" id="SignalP"/>
    </source>
</evidence>
<reference evidence="3 4" key="1">
    <citation type="submission" date="2024-10" db="EMBL/GenBank/DDBJ databases">
        <authorList>
            <person name="Kim D."/>
        </authorList>
    </citation>
    <scope>NUCLEOTIDE SEQUENCE [LARGE SCALE GENOMIC DNA]</scope>
    <source>
        <strain evidence="3">Taebaek</strain>
    </source>
</reference>
<keyword evidence="4" id="KW-1185">Reference proteome</keyword>
<evidence type="ECO:0000313" key="3">
    <source>
        <dbReference type="EMBL" id="KAL3078204.1"/>
    </source>
</evidence>
<name>A0ABD2IDI7_HETSC</name>
<dbReference type="EMBL" id="JBICCN010000315">
    <property type="protein sequence ID" value="KAL3078204.1"/>
    <property type="molecule type" value="Genomic_DNA"/>
</dbReference>
<feature type="compositionally biased region" description="Basic residues" evidence="1">
    <location>
        <begin position="159"/>
        <end position="169"/>
    </location>
</feature>
<feature type="compositionally biased region" description="Basic and acidic residues" evidence="1">
    <location>
        <begin position="131"/>
        <end position="143"/>
    </location>
</feature>
<comment type="caution">
    <text evidence="3">The sequence shown here is derived from an EMBL/GenBank/DDBJ whole genome shotgun (WGS) entry which is preliminary data.</text>
</comment>
<sequence>MRSKSLTFLLLIVFAAFFISQCHGENEDETAEEKRDGEEEGGHAQLHQQGEQCPAGDSPTQKCSRSSTYCGTGFYCKLFQRNSGNNMRFCCRRSRRRGGRVNGKSQRYSEKMQKAKQKKQKQKDKLRRLKTQREQGHIDDEQYRKKKQKYKQKKDNQKLKARKNKRKLNNGHQQMW</sequence>
<organism evidence="3 4">
    <name type="scientific">Heterodera schachtii</name>
    <name type="common">Sugarbeet cyst nematode worm</name>
    <name type="synonym">Tylenchus schachtii</name>
    <dbReference type="NCBI Taxonomy" id="97005"/>
    <lineage>
        <taxon>Eukaryota</taxon>
        <taxon>Metazoa</taxon>
        <taxon>Ecdysozoa</taxon>
        <taxon>Nematoda</taxon>
        <taxon>Chromadorea</taxon>
        <taxon>Rhabditida</taxon>
        <taxon>Tylenchina</taxon>
        <taxon>Tylenchomorpha</taxon>
        <taxon>Tylenchoidea</taxon>
        <taxon>Heteroderidae</taxon>
        <taxon>Heteroderinae</taxon>
        <taxon>Heterodera</taxon>
    </lineage>
</organism>
<evidence type="ECO:0000256" key="1">
    <source>
        <dbReference type="SAM" id="MobiDB-lite"/>
    </source>
</evidence>
<proteinExistence type="predicted"/>
<feature type="region of interest" description="Disordered" evidence="1">
    <location>
        <begin position="96"/>
        <end position="176"/>
    </location>
</feature>
<gene>
    <name evidence="3" type="ORF">niasHS_012091</name>
</gene>
<evidence type="ECO:0000313" key="4">
    <source>
        <dbReference type="Proteomes" id="UP001620645"/>
    </source>
</evidence>
<feature type="compositionally biased region" description="Basic residues" evidence="1">
    <location>
        <begin position="114"/>
        <end position="130"/>
    </location>
</feature>
<dbReference type="AlphaFoldDB" id="A0ABD2IDI7"/>